<accession>A0ABT3TR65</accession>
<keyword evidence="9" id="KW-0479">Metal-binding</keyword>
<evidence type="ECO:0000256" key="11">
    <source>
        <dbReference type="ARBA" id="ARBA00023004"/>
    </source>
</evidence>
<dbReference type="EC" id="1.7.5.1" evidence="5"/>
<evidence type="ECO:0000256" key="6">
    <source>
        <dbReference type="ARBA" id="ARBA00022475"/>
    </source>
</evidence>
<dbReference type="CDD" id="cd02776">
    <property type="entry name" value="MopB_CT_Nitrate-R-NarG-like"/>
    <property type="match status" value="1"/>
</dbReference>
<feature type="region of interest" description="Disordered" evidence="15">
    <location>
        <begin position="101"/>
        <end position="212"/>
    </location>
</feature>
<keyword evidence="11" id="KW-0408">Iron</keyword>
<dbReference type="InterPro" id="IPR050123">
    <property type="entry name" value="Prok_molybdopt-oxidoreductase"/>
</dbReference>
<evidence type="ECO:0000256" key="12">
    <source>
        <dbReference type="ARBA" id="ARBA00023014"/>
    </source>
</evidence>
<keyword evidence="13" id="KW-0472">Membrane</keyword>
<organism evidence="17 18">
    <name type="scientific">Streptomyces beihaiensis</name>
    <dbReference type="NCBI Taxonomy" id="2984495"/>
    <lineage>
        <taxon>Bacteria</taxon>
        <taxon>Bacillati</taxon>
        <taxon>Actinomycetota</taxon>
        <taxon>Actinomycetes</taxon>
        <taxon>Kitasatosporales</taxon>
        <taxon>Streptomycetaceae</taxon>
        <taxon>Streptomyces</taxon>
    </lineage>
</organism>
<dbReference type="InterPro" id="IPR027467">
    <property type="entry name" value="MopterinOxRdtase_cofactor_BS"/>
</dbReference>
<dbReference type="PROSITE" id="PS51669">
    <property type="entry name" value="4FE4S_MOW_BIS_MGD"/>
    <property type="match status" value="1"/>
</dbReference>
<evidence type="ECO:0000313" key="17">
    <source>
        <dbReference type="EMBL" id="MCX3059538.1"/>
    </source>
</evidence>
<evidence type="ECO:0000256" key="14">
    <source>
        <dbReference type="ARBA" id="ARBA00048294"/>
    </source>
</evidence>
<feature type="compositionally biased region" description="Basic residues" evidence="15">
    <location>
        <begin position="28"/>
        <end position="49"/>
    </location>
</feature>
<evidence type="ECO:0000256" key="10">
    <source>
        <dbReference type="ARBA" id="ARBA00023002"/>
    </source>
</evidence>
<dbReference type="PANTHER" id="PTHR43105:SF2">
    <property type="entry name" value="RESPIRATORY NITRATE REDUCTASE 2 ALPHA CHAIN"/>
    <property type="match status" value="1"/>
</dbReference>
<dbReference type="EMBL" id="JAPHNL010000055">
    <property type="protein sequence ID" value="MCX3059538.1"/>
    <property type="molecule type" value="Genomic_DNA"/>
</dbReference>
<feature type="compositionally biased region" description="Basic and acidic residues" evidence="15">
    <location>
        <begin position="12"/>
        <end position="27"/>
    </location>
</feature>
<dbReference type="SUPFAM" id="SSF50692">
    <property type="entry name" value="ADC-like"/>
    <property type="match status" value="1"/>
</dbReference>
<dbReference type="InterPro" id="IPR006963">
    <property type="entry name" value="Mopterin_OxRdtase_4Fe-4S_dom"/>
</dbReference>
<keyword evidence="7" id="KW-0004">4Fe-4S</keyword>
<evidence type="ECO:0000256" key="9">
    <source>
        <dbReference type="ARBA" id="ARBA00022723"/>
    </source>
</evidence>
<sequence>MTMQSLSGPHSSDGDEHPRQDEREHQLHRSHHRDARPREPHRHHDRPRRTHGEAGPSPDADANPAATATAWYPHDAHRHPAPFRSRITVFTYTTVPAKCSRRRAAGRHASLRSPPPSATATGSIPRAGAAATPVEQGPFAVESGADDVRAEERGGAHRREQQPRRAHEKRGGVGGGSGEGTHRRRVPPGPARSAPARRGTTSIPHAPCRFGGRRRTVREVAVHPCTEVTPWPGPLVPDSGANGGRWAPDRGHRVVVIVPARSQGAPLQQKQGDDPADLLVRAGRFLTRDSFSEDLRTTTRTDSRAAESFYRDRWSHDKVVHSTHGVNCTGSCRWKVYVKDGIITWETQATDYPDVGPDRPEYEPRGCPRGASFSWYTYSPSRVRYPYVRGVLLEMYREARRRLTDPVLAWADIQNDPERRRRYQQARGKGGLVRADWDEAVEIVAAAHVHTIKTYGPDRVAGFSPIPAMSMASHAAGARFHSLIGAPMLSFYDWYADLPVASPQVFGDQTDVPESGDWWDAAYLMMWGSNVPVTRTPDAHWMTEARYRGQKVVAVSPDYADNTKFADEWMHPHPGTDGALALAMGHVVLKEFFVDRRTPYFTDYVKHFTDLPFLVTLKESGAGLVPDKFLNARDLGQDVENAEWKPVLLDSATGDPVVPHGTLGHRWSKGAAPEWNLDLGDSDPLLTLYEDGGDAAEVALPRFEEGAPGIVRRGVPVRGVGGRLVTTVYDLLLAQYAVARPGLPGQWPTSYEDADTPGTPGWQETLTSVPAAQAVRVAREFADTAERSQGRCMILMGAGTNHWFHSETIYRAFLALLTLTGCQGRNGGGWGHYVGQEKCRPVTGWATLAAASDWSRPPRQMIGAGWFYLHTDQWRYDTLPPQALASELGESRFAGMTGADCLAASARMGWMPSYPTFDRSPLDLGEQDIDRTVAELKAGSLKLAVEDPDAPANWPRVMTVWRANLFGSSSKGNEYFLKHLLGTHSNLPEGGPRCAPRDVTRREEDVEGKLDLLLCLDFRMTSTTLLCDVVLPAATWYEKHDLSSTDMHPFLHAFTPAVDPPWQARTDYDAFLAVARRFSDLARGHLGVRKDLVATALQHDTPGGEMAQPGGVALDWGKGECEPVPGRTMYDLTVVERDYTAVGEKFAALGPLVDRLGVTTKAVTFDVGEEVAYLKRKNGTVRGGVADGRPRLDTARRACETILALSGTSNGRLATQGFHTLERRTGREMAHLAAEHEGKRVTYADTQAAPVPVITSPEWSGSESGGRRYTAFTINTEHLKPWHTLTGRQHFFLDHDWLHEVGEALPVYKPPLNMHRLYGEPELGTVGEGREVAVRFLTPHNKWAIHSQYQDNLYMMTLGRGGQTVWMSPQDAEAIGVRDNEWVEAVNRNGVVTARAIVSHTMPPGTVYMNHAQERTVGVPRTEKTGRRGGIHNSLTRIMLKPTHLIGGYAQLTWAFNYLGPTGNQRDEVTVIRRRSQEVQF</sequence>
<evidence type="ECO:0000313" key="18">
    <source>
        <dbReference type="Proteomes" id="UP001163064"/>
    </source>
</evidence>
<dbReference type="InterPro" id="IPR006657">
    <property type="entry name" value="MoPterin_dinucl-bd_dom"/>
</dbReference>
<evidence type="ECO:0000259" key="16">
    <source>
        <dbReference type="PROSITE" id="PS51669"/>
    </source>
</evidence>
<dbReference type="SUPFAM" id="SSF53706">
    <property type="entry name" value="Formate dehydrogenase/DMSO reductase, domains 1-3"/>
    <property type="match status" value="1"/>
</dbReference>
<keyword evidence="18" id="KW-1185">Reference proteome</keyword>
<feature type="domain" description="4Fe-4S Mo/W bis-MGD-type" evidence="16">
    <location>
        <begin position="317"/>
        <end position="381"/>
    </location>
</feature>
<dbReference type="CDD" id="cd02750">
    <property type="entry name" value="MopB_Nitrate-R-NarG-like"/>
    <property type="match status" value="1"/>
</dbReference>
<name>A0ABT3TR65_9ACTN</name>
<feature type="compositionally biased region" description="Polar residues" evidence="15">
    <location>
        <begin position="1"/>
        <end position="10"/>
    </location>
</feature>
<keyword evidence="12" id="KW-0411">Iron-sulfur</keyword>
<feature type="compositionally biased region" description="Basic and acidic residues" evidence="15">
    <location>
        <begin position="146"/>
        <end position="171"/>
    </location>
</feature>
<dbReference type="Pfam" id="PF01568">
    <property type="entry name" value="Molydop_binding"/>
    <property type="match status" value="1"/>
</dbReference>
<dbReference type="InterPro" id="IPR006468">
    <property type="entry name" value="NarG"/>
</dbReference>
<reference evidence="17" key="1">
    <citation type="submission" date="2022-10" db="EMBL/GenBank/DDBJ databases">
        <title>Streptomyces beihaiensis sp. nov., a chitin degrading actinobacterium, isolated from shrimp pond soil.</title>
        <authorList>
            <person name="Xie J."/>
            <person name="Shen N."/>
        </authorList>
    </citation>
    <scope>NUCLEOTIDE SEQUENCE</scope>
    <source>
        <strain evidence="17">GXMU-J5</strain>
    </source>
</reference>
<proteinExistence type="inferred from homology"/>
<gene>
    <name evidence="17" type="ORF">OFY01_07105</name>
</gene>
<evidence type="ECO:0000256" key="2">
    <source>
        <dbReference type="ARBA" id="ARBA00001966"/>
    </source>
</evidence>
<dbReference type="Proteomes" id="UP001163064">
    <property type="component" value="Unassembled WGS sequence"/>
</dbReference>
<comment type="cofactor">
    <cofactor evidence="2">
        <name>[4Fe-4S] cluster</name>
        <dbReference type="ChEBI" id="CHEBI:49883"/>
    </cofactor>
</comment>
<evidence type="ECO:0000256" key="15">
    <source>
        <dbReference type="SAM" id="MobiDB-lite"/>
    </source>
</evidence>
<comment type="caution">
    <text evidence="17">The sequence shown here is derived from an EMBL/GenBank/DDBJ whole genome shotgun (WGS) entry which is preliminary data.</text>
</comment>
<evidence type="ECO:0000256" key="3">
    <source>
        <dbReference type="ARBA" id="ARBA00004202"/>
    </source>
</evidence>
<evidence type="ECO:0000256" key="5">
    <source>
        <dbReference type="ARBA" id="ARBA00012500"/>
    </source>
</evidence>
<comment type="similarity">
    <text evidence="4">Belongs to the prokaryotic molybdopterin-containing oxidoreductase family.</text>
</comment>
<dbReference type="Pfam" id="PF00384">
    <property type="entry name" value="Molybdopterin"/>
    <property type="match status" value="1"/>
</dbReference>
<evidence type="ECO:0000256" key="7">
    <source>
        <dbReference type="ARBA" id="ARBA00022485"/>
    </source>
</evidence>
<dbReference type="PANTHER" id="PTHR43105">
    <property type="entry name" value="RESPIRATORY NITRATE REDUCTASE"/>
    <property type="match status" value="1"/>
</dbReference>
<dbReference type="InterPro" id="IPR006656">
    <property type="entry name" value="Mopterin_OxRdtase"/>
</dbReference>
<keyword evidence="8" id="KW-0500">Molybdenum</keyword>
<keyword evidence="6" id="KW-1003">Cell membrane</keyword>
<feature type="compositionally biased region" description="Basic residues" evidence="15">
    <location>
        <begin position="101"/>
        <end position="110"/>
    </location>
</feature>
<protein>
    <recommendedName>
        <fullName evidence="5">nitrate reductase (quinone)</fullName>
        <ecNumber evidence="5">1.7.5.1</ecNumber>
    </recommendedName>
</protein>
<dbReference type="InterPro" id="IPR037943">
    <property type="entry name" value="MopB_CT_Nitrate-R-NarG-like"/>
</dbReference>
<evidence type="ECO:0000256" key="1">
    <source>
        <dbReference type="ARBA" id="ARBA00001942"/>
    </source>
</evidence>
<evidence type="ECO:0000256" key="8">
    <source>
        <dbReference type="ARBA" id="ARBA00022505"/>
    </source>
</evidence>
<comment type="cofactor">
    <cofactor evidence="1">
        <name>Mo-bis(molybdopterin guanine dinucleotide)</name>
        <dbReference type="ChEBI" id="CHEBI:60539"/>
    </cofactor>
</comment>
<dbReference type="SMART" id="SM00926">
    <property type="entry name" value="Molybdop_Fe4S4"/>
    <property type="match status" value="1"/>
</dbReference>
<comment type="catalytic activity">
    <reaction evidence="14">
        <text>nitrate + a quinol = a quinone + nitrite + H2O</text>
        <dbReference type="Rhea" id="RHEA:56144"/>
        <dbReference type="ChEBI" id="CHEBI:15377"/>
        <dbReference type="ChEBI" id="CHEBI:16301"/>
        <dbReference type="ChEBI" id="CHEBI:17632"/>
        <dbReference type="ChEBI" id="CHEBI:24646"/>
        <dbReference type="ChEBI" id="CHEBI:132124"/>
        <dbReference type="EC" id="1.7.5.1"/>
    </reaction>
</comment>
<evidence type="ECO:0000256" key="4">
    <source>
        <dbReference type="ARBA" id="ARBA00010312"/>
    </source>
</evidence>
<dbReference type="Gene3D" id="3.40.50.12440">
    <property type="match status" value="1"/>
</dbReference>
<feature type="region of interest" description="Disordered" evidence="15">
    <location>
        <begin position="1"/>
        <end position="85"/>
    </location>
</feature>
<dbReference type="InterPro" id="IPR009010">
    <property type="entry name" value="Asp_de-COase-like_dom_sf"/>
</dbReference>
<dbReference type="PROSITE" id="PS00551">
    <property type="entry name" value="MOLYBDOPTERIN_PROK_1"/>
    <property type="match status" value="1"/>
</dbReference>
<evidence type="ECO:0000256" key="13">
    <source>
        <dbReference type="ARBA" id="ARBA00023136"/>
    </source>
</evidence>
<feature type="compositionally biased region" description="Low complexity" evidence="15">
    <location>
        <begin position="58"/>
        <end position="70"/>
    </location>
</feature>
<dbReference type="NCBIfam" id="TIGR01580">
    <property type="entry name" value="narG"/>
    <property type="match status" value="1"/>
</dbReference>
<keyword evidence="10" id="KW-0560">Oxidoreductase</keyword>
<comment type="subcellular location">
    <subcellularLocation>
        <location evidence="3">Cell membrane</location>
        <topology evidence="3">Peripheral membrane protein</topology>
    </subcellularLocation>
</comment>